<keyword evidence="2" id="KW-1185">Reference proteome</keyword>
<dbReference type="Proteomes" id="UP000636960">
    <property type="component" value="Unassembled WGS sequence"/>
</dbReference>
<comment type="caution">
    <text evidence="1">The sequence shown here is derived from an EMBL/GenBank/DDBJ whole genome shotgun (WGS) entry which is preliminary data.</text>
</comment>
<accession>A0A919KAZ3</accession>
<reference evidence="1" key="1">
    <citation type="submission" date="2021-01" db="EMBL/GenBank/DDBJ databases">
        <title>Whole genome shotgun sequence of Actinoplanes rishiriensis NBRC 108556.</title>
        <authorList>
            <person name="Komaki H."/>
            <person name="Tamura T."/>
        </authorList>
    </citation>
    <scope>NUCLEOTIDE SEQUENCE</scope>
    <source>
        <strain evidence="1">NBRC 108556</strain>
    </source>
</reference>
<protein>
    <submittedName>
        <fullName evidence="1">Uncharacterized protein</fullName>
    </submittedName>
</protein>
<sequence>MSVVLDTPARQALVALMLHVTEASNPDLQKLYRVTIKKATRDQLTAEKLITWKRGLRRAIFHELTEQGWIRAREELTSTPPKGVVGPAWHLLYGTFRHLDAAMIKNGYQLSDVFAVRDPGPLSVDDRIRQAYQELAGQPGALVSLARLRDALTDIPRKEVDMALLDLDRQRAIQLEPDPNRKALSDRAKAAAIALGGEDMHLITIGPS</sequence>
<dbReference type="RefSeq" id="WP_203791040.1">
    <property type="nucleotide sequence ID" value="NZ_BOMV01000117.1"/>
</dbReference>
<dbReference type="EMBL" id="BOMV01000117">
    <property type="protein sequence ID" value="GIF02028.1"/>
    <property type="molecule type" value="Genomic_DNA"/>
</dbReference>
<evidence type="ECO:0000313" key="2">
    <source>
        <dbReference type="Proteomes" id="UP000636960"/>
    </source>
</evidence>
<gene>
    <name evidence="1" type="ORF">Ari01nite_94920</name>
</gene>
<evidence type="ECO:0000313" key="1">
    <source>
        <dbReference type="EMBL" id="GIF02028.1"/>
    </source>
</evidence>
<proteinExistence type="predicted"/>
<name>A0A919KAZ3_9ACTN</name>
<dbReference type="AlphaFoldDB" id="A0A919KAZ3"/>
<organism evidence="1 2">
    <name type="scientific">Paractinoplanes rishiriensis</name>
    <dbReference type="NCBI Taxonomy" id="1050105"/>
    <lineage>
        <taxon>Bacteria</taxon>
        <taxon>Bacillati</taxon>
        <taxon>Actinomycetota</taxon>
        <taxon>Actinomycetes</taxon>
        <taxon>Micromonosporales</taxon>
        <taxon>Micromonosporaceae</taxon>
        <taxon>Paractinoplanes</taxon>
    </lineage>
</organism>